<reference evidence="1 2" key="1">
    <citation type="submission" date="2019-03" db="EMBL/GenBank/DDBJ databases">
        <title>Lake Tanganyika Metagenome-Assembled Genomes (MAGs).</title>
        <authorList>
            <person name="Tran P."/>
        </authorList>
    </citation>
    <scope>NUCLEOTIDE SEQUENCE [LARGE SCALE GENOMIC DNA]</scope>
    <source>
        <strain evidence="1">K_DeepCast_65m_m2_236</strain>
    </source>
</reference>
<comment type="caution">
    <text evidence="1">The sequence shown here is derived from an EMBL/GenBank/DDBJ whole genome shotgun (WGS) entry which is preliminary data.</text>
</comment>
<evidence type="ECO:0000313" key="1">
    <source>
        <dbReference type="EMBL" id="MBM3275478.1"/>
    </source>
</evidence>
<evidence type="ECO:0000313" key="2">
    <source>
        <dbReference type="Proteomes" id="UP000703893"/>
    </source>
</evidence>
<dbReference type="Proteomes" id="UP000703893">
    <property type="component" value="Unassembled WGS sequence"/>
</dbReference>
<dbReference type="EMBL" id="VGJX01000590">
    <property type="protein sequence ID" value="MBM3275478.1"/>
    <property type="molecule type" value="Genomic_DNA"/>
</dbReference>
<proteinExistence type="predicted"/>
<feature type="non-terminal residue" evidence="1">
    <location>
        <position position="259"/>
    </location>
</feature>
<protein>
    <submittedName>
        <fullName evidence="1">Uncharacterized protein</fullName>
    </submittedName>
</protein>
<name>A0A938BNK4_9BACT</name>
<dbReference type="AlphaFoldDB" id="A0A938BNK4"/>
<accession>A0A938BNK4</accession>
<organism evidence="1 2">
    <name type="scientific">Candidatus Tanganyikabacteria bacterium</name>
    <dbReference type="NCBI Taxonomy" id="2961651"/>
    <lineage>
        <taxon>Bacteria</taxon>
        <taxon>Bacillati</taxon>
        <taxon>Candidatus Sericytochromatia</taxon>
        <taxon>Candidatus Tanganyikabacteria</taxon>
    </lineage>
</organism>
<gene>
    <name evidence="1" type="ORF">FJZ00_10010</name>
</gene>
<sequence length="259" mass="29607">MPTDHRAALAKIKRFDQLIAYLRDEMGWPIAKDSFEEVDDLFYDFTAEELGIDPTAAAKIESIKRLRPLSPRQPWGIFFIKFEPKKLPVLVLRRILNQVARKKRASANSAERAAWAADDLLFVSKYGEGDERQISFAHFSQPDTKHDLPTLKVLGWDNLDTPLHLGAVAEKLKANLAWPEDDTDIETWRKNWRAAFDLRHREVVTTSKVLSIRLAELARAIRDRIKTALAHETERGPLTKLMKAFQEALVHDLDANGFA</sequence>